<name>A0A6A6WT99_9PLEO</name>
<protein>
    <recommendedName>
        <fullName evidence="1">DUF7053 domain-containing protein</fullName>
    </recommendedName>
</protein>
<evidence type="ECO:0000259" key="1">
    <source>
        <dbReference type="Pfam" id="PF23155"/>
    </source>
</evidence>
<proteinExistence type="predicted"/>
<dbReference type="OrthoDB" id="3905686at2759"/>
<feature type="domain" description="DUF7053" evidence="1">
    <location>
        <begin position="4"/>
        <end position="138"/>
    </location>
</feature>
<accession>A0A6A6WT99</accession>
<dbReference type="InterPro" id="IPR055481">
    <property type="entry name" value="DUF7053"/>
</dbReference>
<evidence type="ECO:0000313" key="2">
    <source>
        <dbReference type="EMBL" id="KAF2787380.1"/>
    </source>
</evidence>
<dbReference type="AlphaFoldDB" id="A0A6A6WT99"/>
<dbReference type="EMBL" id="MU002326">
    <property type="protein sequence ID" value="KAF2787380.1"/>
    <property type="molecule type" value="Genomic_DNA"/>
</dbReference>
<organism evidence="2 3">
    <name type="scientific">Melanomma pulvis-pyrius CBS 109.77</name>
    <dbReference type="NCBI Taxonomy" id="1314802"/>
    <lineage>
        <taxon>Eukaryota</taxon>
        <taxon>Fungi</taxon>
        <taxon>Dikarya</taxon>
        <taxon>Ascomycota</taxon>
        <taxon>Pezizomycotina</taxon>
        <taxon>Dothideomycetes</taxon>
        <taxon>Pleosporomycetidae</taxon>
        <taxon>Pleosporales</taxon>
        <taxon>Melanommataceae</taxon>
        <taxon>Melanomma</taxon>
    </lineage>
</organism>
<gene>
    <name evidence="2" type="ORF">K505DRAFT_421813</name>
</gene>
<keyword evidence="3" id="KW-1185">Reference proteome</keyword>
<sequence>MATNVSTPIPSSMDAYQVLAALHNHELMIKTLCPALISYNFESGDPSTQATYSITDKKPIGQTTYKLTLTNVHDGVDSLVNAKPPVGILTIAGKWRVKNGQLVEDVEIDGNFMMKKMAKGNVEKTHPQQHTLLLEQATKA</sequence>
<reference evidence="2" key="1">
    <citation type="journal article" date="2020" name="Stud. Mycol.">
        <title>101 Dothideomycetes genomes: a test case for predicting lifestyles and emergence of pathogens.</title>
        <authorList>
            <person name="Haridas S."/>
            <person name="Albert R."/>
            <person name="Binder M."/>
            <person name="Bloem J."/>
            <person name="Labutti K."/>
            <person name="Salamov A."/>
            <person name="Andreopoulos B."/>
            <person name="Baker S."/>
            <person name="Barry K."/>
            <person name="Bills G."/>
            <person name="Bluhm B."/>
            <person name="Cannon C."/>
            <person name="Castanera R."/>
            <person name="Culley D."/>
            <person name="Daum C."/>
            <person name="Ezra D."/>
            <person name="Gonzalez J."/>
            <person name="Henrissat B."/>
            <person name="Kuo A."/>
            <person name="Liang C."/>
            <person name="Lipzen A."/>
            <person name="Lutzoni F."/>
            <person name="Magnuson J."/>
            <person name="Mondo S."/>
            <person name="Nolan M."/>
            <person name="Ohm R."/>
            <person name="Pangilinan J."/>
            <person name="Park H.-J."/>
            <person name="Ramirez L."/>
            <person name="Alfaro M."/>
            <person name="Sun H."/>
            <person name="Tritt A."/>
            <person name="Yoshinaga Y."/>
            <person name="Zwiers L.-H."/>
            <person name="Turgeon B."/>
            <person name="Goodwin S."/>
            <person name="Spatafora J."/>
            <person name="Crous P."/>
            <person name="Grigoriev I."/>
        </authorList>
    </citation>
    <scope>NUCLEOTIDE SEQUENCE</scope>
    <source>
        <strain evidence="2">CBS 109.77</strain>
    </source>
</reference>
<evidence type="ECO:0000313" key="3">
    <source>
        <dbReference type="Proteomes" id="UP000799757"/>
    </source>
</evidence>
<dbReference type="Proteomes" id="UP000799757">
    <property type="component" value="Unassembled WGS sequence"/>
</dbReference>
<dbReference type="Pfam" id="PF23155">
    <property type="entry name" value="DUF7053"/>
    <property type="match status" value="1"/>
</dbReference>